<feature type="transmembrane region" description="Helical" evidence="6">
    <location>
        <begin position="139"/>
        <end position="161"/>
    </location>
</feature>
<evidence type="ECO:0000256" key="4">
    <source>
        <dbReference type="ARBA" id="ARBA00022989"/>
    </source>
</evidence>
<feature type="transmembrane region" description="Helical" evidence="6">
    <location>
        <begin position="332"/>
        <end position="350"/>
    </location>
</feature>
<feature type="transmembrane region" description="Helical" evidence="6">
    <location>
        <begin position="399"/>
        <end position="421"/>
    </location>
</feature>
<keyword evidence="4 6" id="KW-1133">Transmembrane helix</keyword>
<dbReference type="OMA" id="WEGMICG"/>
<accession>A0A2P6RNE9</accession>
<dbReference type="GO" id="GO:0042910">
    <property type="term" value="F:xenobiotic transmembrane transporter activity"/>
    <property type="evidence" value="ECO:0007669"/>
    <property type="project" value="InterPro"/>
</dbReference>
<evidence type="ECO:0000313" key="7">
    <source>
        <dbReference type="EMBL" id="PRQ47955.1"/>
    </source>
</evidence>
<evidence type="ECO:0000313" key="8">
    <source>
        <dbReference type="Proteomes" id="UP000238479"/>
    </source>
</evidence>
<organism evidence="7 8">
    <name type="scientific">Rosa chinensis</name>
    <name type="common">China rose</name>
    <dbReference type="NCBI Taxonomy" id="74649"/>
    <lineage>
        <taxon>Eukaryota</taxon>
        <taxon>Viridiplantae</taxon>
        <taxon>Streptophyta</taxon>
        <taxon>Embryophyta</taxon>
        <taxon>Tracheophyta</taxon>
        <taxon>Spermatophyta</taxon>
        <taxon>Magnoliopsida</taxon>
        <taxon>eudicotyledons</taxon>
        <taxon>Gunneridae</taxon>
        <taxon>Pentapetalae</taxon>
        <taxon>rosids</taxon>
        <taxon>fabids</taxon>
        <taxon>Rosales</taxon>
        <taxon>Rosaceae</taxon>
        <taxon>Rosoideae</taxon>
        <taxon>Rosoideae incertae sedis</taxon>
        <taxon>Rosa</taxon>
    </lineage>
</organism>
<keyword evidence="8" id="KW-1185">Reference proteome</keyword>
<reference evidence="7 8" key="1">
    <citation type="journal article" date="2018" name="Nat. Genet.">
        <title>The Rosa genome provides new insights in the design of modern roses.</title>
        <authorList>
            <person name="Bendahmane M."/>
        </authorList>
    </citation>
    <scope>NUCLEOTIDE SEQUENCE [LARGE SCALE GENOMIC DNA]</scope>
    <source>
        <strain evidence="8">cv. Old Blush</strain>
    </source>
</reference>
<evidence type="ECO:0000256" key="5">
    <source>
        <dbReference type="ARBA" id="ARBA00023136"/>
    </source>
</evidence>
<feature type="transmembrane region" description="Helical" evidence="6">
    <location>
        <begin position="26"/>
        <end position="50"/>
    </location>
</feature>
<dbReference type="Pfam" id="PF01554">
    <property type="entry name" value="MatE"/>
    <property type="match status" value="2"/>
</dbReference>
<dbReference type="NCBIfam" id="TIGR00797">
    <property type="entry name" value="matE"/>
    <property type="match status" value="1"/>
</dbReference>
<feature type="transmembrane region" description="Helical" evidence="6">
    <location>
        <begin position="71"/>
        <end position="93"/>
    </location>
</feature>
<feature type="transmembrane region" description="Helical" evidence="6">
    <location>
        <begin position="217"/>
        <end position="238"/>
    </location>
</feature>
<feature type="transmembrane region" description="Helical" evidence="6">
    <location>
        <begin position="296"/>
        <end position="320"/>
    </location>
</feature>
<evidence type="ECO:0000256" key="1">
    <source>
        <dbReference type="ARBA" id="ARBA00004141"/>
    </source>
</evidence>
<dbReference type="InterPro" id="IPR002528">
    <property type="entry name" value="MATE_fam"/>
</dbReference>
<evidence type="ECO:0000256" key="6">
    <source>
        <dbReference type="RuleBase" id="RU004914"/>
    </source>
</evidence>
<dbReference type="Gramene" id="PRQ47955">
    <property type="protein sequence ID" value="PRQ47955"/>
    <property type="gene ID" value="RchiOBHm_Chr2g0105331"/>
</dbReference>
<sequence length="460" mass="49689">MILSGLLNYSKAAISMFFMGKLGKSALAGGSLAIGVANITGYSFISGLATGMDGIASQAFGARNGCLLSHTLQRTIVLLLILCMPITLLWYNFESVLIHSGQNPSISSIAITYLRFSIPTLLFQSLIHPIKIYLRSQKVTSPFTLSTAFSLAVHIPANYVAVYCLDLGLEGIALSGCLADFNIMMSLLVYLFFSGHLTVNSLWFWRDCASFRHYEDWSPIFSLALPSCASVCLEWWWYEIMIVFSGLLVNAPEAVATMGILIQMTALIYQFPISLNQAVSTRVGNELGADRPKQALMASVVALACAIFTGIVAMSFMIGMRNVWGGMFTSDQAIISLVASVLPVVGLCELGNCPQTTVCGVLRGCARPTLAAYINFGSFYGVGLPAALMLGFGVELGLLGLWLGLLAAQMVCFGIMVVALLRTDWEEQANRAYVLTCSYLGEEENETSKEEPAPPVVVVN</sequence>
<dbReference type="InterPro" id="IPR045069">
    <property type="entry name" value="MATE_euk"/>
</dbReference>
<dbReference type="AlphaFoldDB" id="A0A2P6RNE9"/>
<dbReference type="PANTHER" id="PTHR11206">
    <property type="entry name" value="MULTIDRUG RESISTANCE PROTEIN"/>
    <property type="match status" value="1"/>
</dbReference>
<dbReference type="Proteomes" id="UP000238479">
    <property type="component" value="Chromosome 2"/>
</dbReference>
<comment type="similarity">
    <text evidence="2 6">Belongs to the multi antimicrobial extrusion (MATE) (TC 2.A.66.1) family.</text>
</comment>
<keyword evidence="3 6" id="KW-0812">Transmembrane</keyword>
<dbReference type="GO" id="GO:0015297">
    <property type="term" value="F:antiporter activity"/>
    <property type="evidence" value="ECO:0007669"/>
    <property type="project" value="InterPro"/>
</dbReference>
<feature type="transmembrane region" description="Helical" evidence="6">
    <location>
        <begin position="105"/>
        <end position="127"/>
    </location>
</feature>
<name>A0A2P6RNE9_ROSCH</name>
<comment type="subcellular location">
    <subcellularLocation>
        <location evidence="1">Membrane</location>
        <topology evidence="1">Multi-pass membrane protein</topology>
    </subcellularLocation>
</comment>
<dbReference type="GO" id="GO:0016020">
    <property type="term" value="C:membrane"/>
    <property type="evidence" value="ECO:0007669"/>
    <property type="project" value="UniProtKB-SubCell"/>
</dbReference>
<dbReference type="EMBL" id="PDCK01000040">
    <property type="protein sequence ID" value="PRQ47955.1"/>
    <property type="molecule type" value="Genomic_DNA"/>
</dbReference>
<feature type="transmembrane region" description="Helical" evidence="6">
    <location>
        <begin position="181"/>
        <end position="205"/>
    </location>
</feature>
<proteinExistence type="inferred from homology"/>
<evidence type="ECO:0000256" key="2">
    <source>
        <dbReference type="ARBA" id="ARBA00010199"/>
    </source>
</evidence>
<dbReference type="CDD" id="cd13132">
    <property type="entry name" value="MATE_eukaryotic"/>
    <property type="match status" value="1"/>
</dbReference>
<feature type="transmembrane region" description="Helical" evidence="6">
    <location>
        <begin position="370"/>
        <end position="393"/>
    </location>
</feature>
<dbReference type="GO" id="GO:1990961">
    <property type="term" value="P:xenobiotic detoxification by transmembrane export across the plasma membrane"/>
    <property type="evidence" value="ECO:0007669"/>
    <property type="project" value="InterPro"/>
</dbReference>
<evidence type="ECO:0000256" key="3">
    <source>
        <dbReference type="ARBA" id="ARBA00022692"/>
    </source>
</evidence>
<protein>
    <recommendedName>
        <fullName evidence="6">Protein DETOXIFICATION</fullName>
    </recommendedName>
    <alternativeName>
        <fullName evidence="6">Multidrug and toxic compound extrusion protein</fullName>
    </alternativeName>
</protein>
<gene>
    <name evidence="7" type="ORF">RchiOBHm_Chr2g0105331</name>
</gene>
<comment type="caution">
    <text evidence="7">The sequence shown here is derived from an EMBL/GenBank/DDBJ whole genome shotgun (WGS) entry which is preliminary data.</text>
</comment>
<keyword evidence="5 6" id="KW-0472">Membrane</keyword>
<feature type="transmembrane region" description="Helical" evidence="6">
    <location>
        <begin position="254"/>
        <end position="275"/>
    </location>
</feature>